<keyword evidence="2" id="KW-1185">Reference proteome</keyword>
<evidence type="ECO:0000313" key="2">
    <source>
        <dbReference type="Proteomes" id="UP000028715"/>
    </source>
</evidence>
<evidence type="ECO:0000313" key="1">
    <source>
        <dbReference type="EMBL" id="KFF02622.1"/>
    </source>
</evidence>
<proteinExistence type="predicted"/>
<name>A0A085ZDV8_9FLAO</name>
<accession>A0A085ZDV8</accession>
<dbReference type="PROSITE" id="PS51257">
    <property type="entry name" value="PROKAR_LIPOPROTEIN"/>
    <property type="match status" value="1"/>
</dbReference>
<dbReference type="EMBL" id="JPRL01000004">
    <property type="protein sequence ID" value="KFF02622.1"/>
    <property type="molecule type" value="Genomic_DNA"/>
</dbReference>
<dbReference type="eggNOG" id="ENOG5030QD1">
    <property type="taxonomic scope" value="Bacteria"/>
</dbReference>
<dbReference type="RefSeq" id="WP_035689929.1">
    <property type="nucleotide sequence ID" value="NZ_JPRL01000004.1"/>
</dbReference>
<dbReference type="OrthoDB" id="1376430at2"/>
<organism evidence="1 2">
    <name type="scientific">Flavobacterium reichenbachii</name>
    <dbReference type="NCBI Taxonomy" id="362418"/>
    <lineage>
        <taxon>Bacteria</taxon>
        <taxon>Pseudomonadati</taxon>
        <taxon>Bacteroidota</taxon>
        <taxon>Flavobacteriia</taxon>
        <taxon>Flavobacteriales</taxon>
        <taxon>Flavobacteriaceae</taxon>
        <taxon>Flavobacterium</taxon>
    </lineage>
</organism>
<dbReference type="Proteomes" id="UP000028715">
    <property type="component" value="Unassembled WGS sequence"/>
</dbReference>
<reference evidence="1 2" key="1">
    <citation type="submission" date="2014-07" db="EMBL/GenBank/DDBJ databases">
        <title>Genome of Flavobacterium reichenbachii LMG 25512.</title>
        <authorList>
            <person name="Stropko S.J."/>
            <person name="Pipes S.E."/>
            <person name="Newman J.D."/>
        </authorList>
    </citation>
    <scope>NUCLEOTIDE SEQUENCE [LARGE SCALE GENOMIC DNA]</scope>
    <source>
        <strain evidence="1 2">LMG 25512</strain>
    </source>
</reference>
<gene>
    <name evidence="1" type="ORF">IW19_23435</name>
</gene>
<evidence type="ECO:0008006" key="3">
    <source>
        <dbReference type="Google" id="ProtNLM"/>
    </source>
</evidence>
<comment type="caution">
    <text evidence="1">The sequence shown here is derived from an EMBL/GenBank/DDBJ whole genome shotgun (WGS) entry which is preliminary data.</text>
</comment>
<protein>
    <recommendedName>
        <fullName evidence="3">Lipoprotein</fullName>
    </recommendedName>
</protein>
<sequence>MEARHLILTRILLLFTIITSCSKEIEVDYYKIYGIKNEKSEQIGKNGYIFFAKSEDEHIYLVESFEIYHAYKGDSKASNYEEFFNDILNQKKSMKIDSINHKCFKIDKKINNDFLKLEKDEFLKKYTVTSGYKNKYFINSKLEWEEIENVGYFLFESGFGIIFDDHLGGYYVNNLNKDNK</sequence>
<dbReference type="AlphaFoldDB" id="A0A085ZDV8"/>